<keyword evidence="3" id="KW-0809">Transit peptide</keyword>
<comment type="subcellular location">
    <subcellularLocation>
        <location evidence="1">Mitochondrion</location>
    </subcellularLocation>
</comment>
<comment type="function">
    <text evidence="6">Inhibits the enzyme activity of ATPase.</text>
</comment>
<dbReference type="PANTHER" id="PTHR48417">
    <property type="entry name" value="ATP SYNTHASE F1 SUBUNIT EPSILON"/>
    <property type="match status" value="1"/>
</dbReference>
<keyword evidence="4" id="KW-0175">Coiled coil</keyword>
<dbReference type="PANTHER" id="PTHR48417:SF1">
    <property type="entry name" value="ATP SYNTHASE F1 SUBUNIT EPSILON"/>
    <property type="match status" value="1"/>
</dbReference>
<organism evidence="8 9">
    <name type="scientific">Paraphaeosphaeria sporulosa</name>
    <dbReference type="NCBI Taxonomy" id="1460663"/>
    <lineage>
        <taxon>Eukaryota</taxon>
        <taxon>Fungi</taxon>
        <taxon>Dikarya</taxon>
        <taxon>Ascomycota</taxon>
        <taxon>Pezizomycotina</taxon>
        <taxon>Dothideomycetes</taxon>
        <taxon>Pleosporomycetidae</taxon>
        <taxon>Pleosporales</taxon>
        <taxon>Massarineae</taxon>
        <taxon>Didymosphaeriaceae</taxon>
        <taxon>Paraphaeosphaeria</taxon>
    </lineage>
</organism>
<evidence type="ECO:0000256" key="7">
    <source>
        <dbReference type="SAM" id="MobiDB-lite"/>
    </source>
</evidence>
<evidence type="ECO:0000256" key="4">
    <source>
        <dbReference type="ARBA" id="ARBA00023054"/>
    </source>
</evidence>
<feature type="region of interest" description="Disordered" evidence="7">
    <location>
        <begin position="128"/>
        <end position="150"/>
    </location>
</feature>
<keyword evidence="9" id="KW-1185">Reference proteome</keyword>
<evidence type="ECO:0000313" key="9">
    <source>
        <dbReference type="Proteomes" id="UP000077069"/>
    </source>
</evidence>
<feature type="region of interest" description="Disordered" evidence="7">
    <location>
        <begin position="72"/>
        <end position="93"/>
    </location>
</feature>
<evidence type="ECO:0000256" key="6">
    <source>
        <dbReference type="RuleBase" id="RU368087"/>
    </source>
</evidence>
<dbReference type="GO" id="GO:0005739">
    <property type="term" value="C:mitochondrion"/>
    <property type="evidence" value="ECO:0007669"/>
    <property type="project" value="UniProtKB-SubCell"/>
</dbReference>
<dbReference type="InParanoid" id="A0A177CE35"/>
<accession>A0A177CE35</accession>
<dbReference type="EMBL" id="KV441552">
    <property type="protein sequence ID" value="OAG05893.1"/>
    <property type="molecule type" value="Genomic_DNA"/>
</dbReference>
<dbReference type="InterPro" id="IPR007648">
    <property type="entry name" value="ATPase_inhibitor_mt"/>
</dbReference>
<dbReference type="GO" id="GO:0042030">
    <property type="term" value="F:ATPase inhibitor activity"/>
    <property type="evidence" value="ECO:0007669"/>
    <property type="project" value="InterPro"/>
</dbReference>
<dbReference type="RefSeq" id="XP_018036258.1">
    <property type="nucleotide sequence ID" value="XM_018178463.1"/>
</dbReference>
<dbReference type="GeneID" id="28761949"/>
<sequence>MTQARAQSSSVLQSTDRDLKLIEPPLPLPHIPHLAQLPLITPNTMFRTSVVKAARLPATTRYFSSSVRVFAGETGSGASRPGGSRQGDAFTKRETAAEEMYIKQEEHARLLAIRQKLQQQQKHIEELTKHIDEVTKQEGGQGEHPGESKP</sequence>
<dbReference type="Proteomes" id="UP000077069">
    <property type="component" value="Unassembled WGS sequence"/>
</dbReference>
<dbReference type="OrthoDB" id="5532350at2759"/>
<dbReference type="Gene3D" id="1.20.5.500">
    <property type="entry name" value="Single helix bin"/>
    <property type="match status" value="1"/>
</dbReference>
<dbReference type="Pfam" id="PF04568">
    <property type="entry name" value="IATP"/>
    <property type="match status" value="1"/>
</dbReference>
<evidence type="ECO:0000256" key="5">
    <source>
        <dbReference type="ARBA" id="ARBA00023128"/>
    </source>
</evidence>
<gene>
    <name evidence="8" type="ORF">CC84DRAFT_1164317</name>
</gene>
<proteinExistence type="inferred from homology"/>
<evidence type="ECO:0000256" key="3">
    <source>
        <dbReference type="ARBA" id="ARBA00022946"/>
    </source>
</evidence>
<dbReference type="AlphaFoldDB" id="A0A177CE35"/>
<comment type="similarity">
    <text evidence="2 6">Belongs to the ATPase inhibitor family.</text>
</comment>
<evidence type="ECO:0000313" key="8">
    <source>
        <dbReference type="EMBL" id="OAG05893.1"/>
    </source>
</evidence>
<reference evidence="8 9" key="1">
    <citation type="submission" date="2016-05" db="EMBL/GenBank/DDBJ databases">
        <title>Comparative analysis of secretome profiles of manganese(II)-oxidizing ascomycete fungi.</title>
        <authorList>
            <consortium name="DOE Joint Genome Institute"/>
            <person name="Zeiner C.A."/>
            <person name="Purvine S.O."/>
            <person name="Zink E.M."/>
            <person name="Wu S."/>
            <person name="Pasa-Tolic L."/>
            <person name="Chaput D.L."/>
            <person name="Haridas S."/>
            <person name="Grigoriev I.V."/>
            <person name="Santelli C.M."/>
            <person name="Hansel C.M."/>
        </authorList>
    </citation>
    <scope>NUCLEOTIDE SEQUENCE [LARGE SCALE GENOMIC DNA]</scope>
    <source>
        <strain evidence="8 9">AP3s5-JAC2a</strain>
    </source>
</reference>
<evidence type="ECO:0000256" key="1">
    <source>
        <dbReference type="ARBA" id="ARBA00004173"/>
    </source>
</evidence>
<keyword evidence="5" id="KW-0496">Mitochondrion</keyword>
<name>A0A177CE35_9PLEO</name>
<dbReference type="STRING" id="1460663.A0A177CE35"/>
<protein>
    <recommendedName>
        <fullName evidence="6">ATPase inhibitor, mitochondrial</fullName>
    </recommendedName>
</protein>
<evidence type="ECO:0000256" key="2">
    <source>
        <dbReference type="ARBA" id="ARBA00010901"/>
    </source>
</evidence>